<dbReference type="RefSeq" id="WP_267849418.1">
    <property type="nucleotide sequence ID" value="NZ_JAPMXC010000010.1"/>
</dbReference>
<proteinExistence type="predicted"/>
<reference evidence="1" key="1">
    <citation type="submission" date="2022-11" db="EMBL/GenBank/DDBJ databases">
        <title>Robbsia betulipollinis sp. nov., isolated from pollen of birch (Betula pendula).</title>
        <authorList>
            <person name="Shi H."/>
            <person name="Ambika Manirajan B."/>
            <person name="Ratering S."/>
            <person name="Geissler-Plaum R."/>
            <person name="Schnell S."/>
        </authorList>
    </citation>
    <scope>NUCLEOTIDE SEQUENCE</scope>
    <source>
        <strain evidence="1">Bb-Pol-6</strain>
    </source>
</reference>
<organism evidence="1 2">
    <name type="scientific">Robbsia betulipollinis</name>
    <dbReference type="NCBI Taxonomy" id="2981849"/>
    <lineage>
        <taxon>Bacteria</taxon>
        <taxon>Pseudomonadati</taxon>
        <taxon>Pseudomonadota</taxon>
        <taxon>Betaproteobacteria</taxon>
        <taxon>Burkholderiales</taxon>
        <taxon>Burkholderiaceae</taxon>
        <taxon>Robbsia</taxon>
    </lineage>
</organism>
<accession>A0ABT3ZSH2</accession>
<evidence type="ECO:0000313" key="1">
    <source>
        <dbReference type="EMBL" id="MCY0389521.1"/>
    </source>
</evidence>
<comment type="caution">
    <text evidence="1">The sequence shown here is derived from an EMBL/GenBank/DDBJ whole genome shotgun (WGS) entry which is preliminary data.</text>
</comment>
<evidence type="ECO:0000313" key="2">
    <source>
        <dbReference type="Proteomes" id="UP001082899"/>
    </source>
</evidence>
<sequence>MTMRDRSNPARARRLARVAKGIVIALAIGAVPPLSALAGSISVPILRDTATGAVSKITSPVTDQTNKIIAPAADLTPRIGDTTAAVNDTAMFRADSALQNQIASDSSGWISK</sequence>
<keyword evidence="2" id="KW-1185">Reference proteome</keyword>
<protein>
    <submittedName>
        <fullName evidence="1">Uncharacterized protein</fullName>
    </submittedName>
</protein>
<dbReference type="Proteomes" id="UP001082899">
    <property type="component" value="Unassembled WGS sequence"/>
</dbReference>
<name>A0ABT3ZSH2_9BURK</name>
<dbReference type="EMBL" id="JAPMXC010000010">
    <property type="protein sequence ID" value="MCY0389521.1"/>
    <property type="molecule type" value="Genomic_DNA"/>
</dbReference>
<gene>
    <name evidence="1" type="ORF">OVY01_20455</name>
</gene>